<accession>A0A6C0JK41</accession>
<sequence length="475" mass="55468">METDSDYICEETDSINSTTSSKSSTKIVETIIESIFDEWQEEDVDELTNNMYQLFETYHEENMILISSPTFYETMLEHVCQIQFQDLLAGNLCNQEDYDELYEFAKNTLEVYLDFAPYVRRSVVYSSTLNEQKNRQVEATAKKIKALQDIPQPKQKSKEWHEFRYNLISASNLWKALGSESQKNSLIYEKCCPLQTNQINYFNSTESPMHWGNKYEPLTVMIYEQMYQTTVGDFGCIMHQNYPFIGASPDGINIDPTNQLFGRMLEIKNIVNREITGIPKEEYWIQTQIQMETCDLEECDFVETRFLEYSDEAAFYADESREHLDKGVILCFIERTITANNQVAKSNDPVYVYMPLDVSLDKDTIAEWTRHQKEDKRETGLVLLNTIYWYLEEFSCVFIGRNRAWFEAAAPKIEAVWKTILEERVSGYEHRAPKKKSVRKINASIDDSTQSYMLENMPVTNSFCLIKLDEDGNVL</sequence>
<dbReference type="InterPro" id="IPR019080">
    <property type="entry name" value="YqaJ_viral_recombinase"/>
</dbReference>
<dbReference type="InterPro" id="IPR051703">
    <property type="entry name" value="NF-kappa-B_Signaling_Reg"/>
</dbReference>
<dbReference type="Pfam" id="PF09588">
    <property type="entry name" value="YqaJ"/>
    <property type="match status" value="1"/>
</dbReference>
<dbReference type="PANTHER" id="PTHR46609:SF6">
    <property type="entry name" value="EXONUCLEASE, PHAGE-TYPE_RECB, C-TERMINAL DOMAIN-CONTAINING PROTEIN-RELATED"/>
    <property type="match status" value="1"/>
</dbReference>
<dbReference type="Gene3D" id="3.90.320.10">
    <property type="match status" value="1"/>
</dbReference>
<dbReference type="SUPFAM" id="SSF52980">
    <property type="entry name" value="Restriction endonuclease-like"/>
    <property type="match status" value="1"/>
</dbReference>
<dbReference type="InterPro" id="IPR011604">
    <property type="entry name" value="PDDEXK-like_dom_sf"/>
</dbReference>
<reference evidence="2" key="1">
    <citation type="journal article" date="2020" name="Nature">
        <title>Giant virus diversity and host interactions through global metagenomics.</title>
        <authorList>
            <person name="Schulz F."/>
            <person name="Roux S."/>
            <person name="Paez-Espino D."/>
            <person name="Jungbluth S."/>
            <person name="Walsh D.A."/>
            <person name="Denef V.J."/>
            <person name="McMahon K.D."/>
            <person name="Konstantinidis K.T."/>
            <person name="Eloe-Fadrosh E.A."/>
            <person name="Kyrpides N.C."/>
            <person name="Woyke T."/>
        </authorList>
    </citation>
    <scope>NUCLEOTIDE SEQUENCE</scope>
    <source>
        <strain evidence="2">GVMAG-M-3300027708-5</strain>
    </source>
</reference>
<proteinExistence type="predicted"/>
<organism evidence="2">
    <name type="scientific">viral metagenome</name>
    <dbReference type="NCBI Taxonomy" id="1070528"/>
    <lineage>
        <taxon>unclassified sequences</taxon>
        <taxon>metagenomes</taxon>
        <taxon>organismal metagenomes</taxon>
    </lineage>
</organism>
<evidence type="ECO:0000259" key="1">
    <source>
        <dbReference type="Pfam" id="PF09588"/>
    </source>
</evidence>
<dbReference type="AlphaFoldDB" id="A0A6C0JK41"/>
<dbReference type="CDD" id="cd22343">
    <property type="entry name" value="PDDEXK_lambda_exonuclease-like"/>
    <property type="match status" value="1"/>
</dbReference>
<feature type="domain" description="YqaJ viral recombinase" evidence="1">
    <location>
        <begin position="159"/>
        <end position="294"/>
    </location>
</feature>
<evidence type="ECO:0000313" key="2">
    <source>
        <dbReference type="EMBL" id="QHU04837.1"/>
    </source>
</evidence>
<dbReference type="InterPro" id="IPR011335">
    <property type="entry name" value="Restrct_endonuc-II-like"/>
</dbReference>
<dbReference type="PANTHER" id="PTHR46609">
    <property type="entry name" value="EXONUCLEASE, PHAGE-TYPE/RECB, C-TERMINAL DOMAIN-CONTAINING PROTEIN"/>
    <property type="match status" value="1"/>
</dbReference>
<name>A0A6C0JK41_9ZZZZ</name>
<protein>
    <recommendedName>
        <fullName evidence="1">YqaJ viral recombinase domain-containing protein</fullName>
    </recommendedName>
</protein>
<dbReference type="EMBL" id="MN740404">
    <property type="protein sequence ID" value="QHU04837.1"/>
    <property type="molecule type" value="Genomic_DNA"/>
</dbReference>